<sequence length="183" mass="20083">MSERLIIGIPIEEGGPVTAIPNEKQTDIPADRERLLQRRSGFSYHLVRIELKQNGIKLGLGIKHYQNRVLVSRTQVGSLSAAVLSIGDRLIDVNGVVVSHKDAAKQLLLDALQNNAVVTCLVERPESLEAKSWMNNAMVAASMKSPFIIAPSDVVSIAKRQQEKMRSGGVKVQASILVRRRTP</sequence>
<keyword evidence="2" id="KW-1185">Reference proteome</keyword>
<proteinExistence type="predicted"/>
<dbReference type="WBParaSite" id="PSAMB.scaffold21326size626.g38262.t1">
    <property type="protein sequence ID" value="PSAMB.scaffold21326size626.g38262.t1"/>
    <property type="gene ID" value="PSAMB.scaffold21326size626.g38262"/>
</dbReference>
<organism evidence="2 3">
    <name type="scientific">Plectus sambesii</name>
    <dbReference type="NCBI Taxonomy" id="2011161"/>
    <lineage>
        <taxon>Eukaryota</taxon>
        <taxon>Metazoa</taxon>
        <taxon>Ecdysozoa</taxon>
        <taxon>Nematoda</taxon>
        <taxon>Chromadorea</taxon>
        <taxon>Plectida</taxon>
        <taxon>Plectina</taxon>
        <taxon>Plectoidea</taxon>
        <taxon>Plectidae</taxon>
        <taxon>Plectus</taxon>
    </lineage>
</organism>
<accession>A0A914VLQ9</accession>
<dbReference type="InterPro" id="IPR001478">
    <property type="entry name" value="PDZ"/>
</dbReference>
<feature type="domain" description="PDZ" evidence="1">
    <location>
        <begin position="46"/>
        <end position="107"/>
    </location>
</feature>
<dbReference type="PANTHER" id="PTHR31327:SF7">
    <property type="entry name" value="PDZ DOMAIN-CONTAINING PROTEIN"/>
    <property type="match status" value="1"/>
</dbReference>
<evidence type="ECO:0000313" key="2">
    <source>
        <dbReference type="Proteomes" id="UP000887566"/>
    </source>
</evidence>
<evidence type="ECO:0000259" key="1">
    <source>
        <dbReference type="PROSITE" id="PS50106"/>
    </source>
</evidence>
<dbReference type="InterPro" id="IPR036034">
    <property type="entry name" value="PDZ_sf"/>
</dbReference>
<name>A0A914VLQ9_9BILA</name>
<reference evidence="3" key="1">
    <citation type="submission" date="2022-11" db="UniProtKB">
        <authorList>
            <consortium name="WormBaseParasite"/>
        </authorList>
    </citation>
    <scope>IDENTIFICATION</scope>
</reference>
<dbReference type="SUPFAM" id="SSF50156">
    <property type="entry name" value="PDZ domain-like"/>
    <property type="match status" value="1"/>
</dbReference>
<dbReference type="AlphaFoldDB" id="A0A914VLQ9"/>
<dbReference type="Gene3D" id="2.30.42.10">
    <property type="match status" value="1"/>
</dbReference>
<dbReference type="InterPro" id="IPR040264">
    <property type="entry name" value="T15H9.4-like"/>
</dbReference>
<dbReference type="PROSITE" id="PS50106">
    <property type="entry name" value="PDZ"/>
    <property type="match status" value="1"/>
</dbReference>
<protein>
    <submittedName>
        <fullName evidence="3">PDZ domain-containing protein</fullName>
    </submittedName>
</protein>
<dbReference type="Proteomes" id="UP000887566">
    <property type="component" value="Unplaced"/>
</dbReference>
<dbReference type="PANTHER" id="PTHR31327">
    <property type="entry name" value="SPERM MEIOSIS PDZ DOMAIN CONTAINING PROTEINS-RELATED"/>
    <property type="match status" value="1"/>
</dbReference>
<evidence type="ECO:0000313" key="3">
    <source>
        <dbReference type="WBParaSite" id="PSAMB.scaffold21326size626.g38262.t1"/>
    </source>
</evidence>